<comment type="caution">
    <text evidence="2">The sequence shown here is derived from an EMBL/GenBank/DDBJ whole genome shotgun (WGS) entry which is preliminary data.</text>
</comment>
<keyword evidence="3" id="KW-1185">Reference proteome</keyword>
<evidence type="ECO:0000313" key="2">
    <source>
        <dbReference type="EMBL" id="MFC7316846.1"/>
    </source>
</evidence>
<name>A0ABD6A8C8_9EURY</name>
<accession>A0ABD6A8C8</accession>
<reference evidence="2 3" key="1">
    <citation type="journal article" date="2019" name="Int. J. Syst. Evol. Microbiol.">
        <title>The Global Catalogue of Microorganisms (GCM) 10K type strain sequencing project: providing services to taxonomists for standard genome sequencing and annotation.</title>
        <authorList>
            <consortium name="The Broad Institute Genomics Platform"/>
            <consortium name="The Broad Institute Genome Sequencing Center for Infectious Disease"/>
            <person name="Wu L."/>
            <person name="Ma J."/>
        </authorList>
    </citation>
    <scope>NUCLEOTIDE SEQUENCE [LARGE SCALE GENOMIC DNA]</scope>
    <source>
        <strain evidence="2 3">PSR21</strain>
    </source>
</reference>
<gene>
    <name evidence="2" type="ORF">ACFQPE_08575</name>
</gene>
<dbReference type="RefSeq" id="WP_276303893.1">
    <property type="nucleotide sequence ID" value="NZ_CP119992.1"/>
</dbReference>
<evidence type="ECO:0000256" key="1">
    <source>
        <dbReference type="SAM" id="MobiDB-lite"/>
    </source>
</evidence>
<protein>
    <recommendedName>
        <fullName evidence="4">Twin-arginine translocation signal domain-containing protein</fullName>
    </recommendedName>
</protein>
<dbReference type="AlphaFoldDB" id="A0ABD6A8C8"/>
<dbReference type="Proteomes" id="UP001596547">
    <property type="component" value="Unassembled WGS sequence"/>
</dbReference>
<proteinExistence type="predicted"/>
<dbReference type="EMBL" id="JBHTBF010000002">
    <property type="protein sequence ID" value="MFC7316846.1"/>
    <property type="molecule type" value="Genomic_DNA"/>
</dbReference>
<evidence type="ECO:0000313" key="3">
    <source>
        <dbReference type="Proteomes" id="UP001596547"/>
    </source>
</evidence>
<feature type="compositionally biased region" description="Basic and acidic residues" evidence="1">
    <location>
        <begin position="50"/>
        <end position="60"/>
    </location>
</feature>
<dbReference type="GeneID" id="79316501"/>
<feature type="region of interest" description="Disordered" evidence="1">
    <location>
        <begin position="36"/>
        <end position="107"/>
    </location>
</feature>
<sequence length="107" mass="11669">MGDRARRPGESTRLPRRTFLRAVGLLAELEAVGVGASGEVIDSDASTQDDGLRRGPDGTRRERRIRLRAIEASIEPDRGPRHDGDERGRRCGRERLTLTLPDGGAGP</sequence>
<organism evidence="2 3">
    <name type="scientific">Halomarina halobia</name>
    <dbReference type="NCBI Taxonomy" id="3033386"/>
    <lineage>
        <taxon>Archaea</taxon>
        <taxon>Methanobacteriati</taxon>
        <taxon>Methanobacteriota</taxon>
        <taxon>Stenosarchaea group</taxon>
        <taxon>Halobacteria</taxon>
        <taxon>Halobacteriales</taxon>
        <taxon>Natronomonadaceae</taxon>
        <taxon>Halomarina</taxon>
    </lineage>
</organism>
<evidence type="ECO:0008006" key="4">
    <source>
        <dbReference type="Google" id="ProtNLM"/>
    </source>
</evidence>
<feature type="compositionally biased region" description="Basic and acidic residues" evidence="1">
    <location>
        <begin position="75"/>
        <end position="96"/>
    </location>
</feature>